<name>A0A1H9UMD6_9MICO</name>
<evidence type="ECO:0000313" key="3">
    <source>
        <dbReference type="Proteomes" id="UP000199019"/>
    </source>
</evidence>
<dbReference type="RefSeq" id="WP_143056174.1">
    <property type="nucleotide sequence ID" value="NZ_FOHB01000003.1"/>
</dbReference>
<organism evidence="2 3">
    <name type="scientific">Pedococcus cremeus</name>
    <dbReference type="NCBI Taxonomy" id="587636"/>
    <lineage>
        <taxon>Bacteria</taxon>
        <taxon>Bacillati</taxon>
        <taxon>Actinomycetota</taxon>
        <taxon>Actinomycetes</taxon>
        <taxon>Micrococcales</taxon>
        <taxon>Intrasporangiaceae</taxon>
        <taxon>Pedococcus</taxon>
    </lineage>
</organism>
<dbReference type="AlphaFoldDB" id="A0A1H9UMD6"/>
<feature type="chain" id="PRO_5011457866" description="DUF4398 domain-containing protein" evidence="1">
    <location>
        <begin position="31"/>
        <end position="157"/>
    </location>
</feature>
<proteinExistence type="predicted"/>
<feature type="signal peptide" evidence="1">
    <location>
        <begin position="1"/>
        <end position="30"/>
    </location>
</feature>
<sequence length="157" mass="16465">MTARSGCPRLVRAAVALAVVLSVLLQTACATPAFDRGAYLQNAKAALESATSEARTAELAASARLSGRATRAYTDTVVTSSEKAMGPIQTSFGGVDPASRQDDALRDTVLGVLGDTEDALAQARIAVRRNDRPALGRARIELAELGQRLQDTRDGLP</sequence>
<dbReference type="STRING" id="587636.SAMN05216199_2006"/>
<reference evidence="3" key="1">
    <citation type="submission" date="2016-10" db="EMBL/GenBank/DDBJ databases">
        <authorList>
            <person name="Varghese N."/>
            <person name="Submissions S."/>
        </authorList>
    </citation>
    <scope>NUCLEOTIDE SEQUENCE [LARGE SCALE GENOMIC DNA]</scope>
    <source>
        <strain evidence="3">CGMCC 1.6963</strain>
    </source>
</reference>
<dbReference type="OrthoDB" id="4867188at2"/>
<accession>A0A1H9UMD6</accession>
<gene>
    <name evidence="2" type="ORF">SAMN05216199_2006</name>
</gene>
<evidence type="ECO:0000313" key="2">
    <source>
        <dbReference type="EMBL" id="SES10509.1"/>
    </source>
</evidence>
<keyword evidence="1" id="KW-0732">Signal</keyword>
<dbReference type="Proteomes" id="UP000199019">
    <property type="component" value="Unassembled WGS sequence"/>
</dbReference>
<evidence type="ECO:0008006" key="4">
    <source>
        <dbReference type="Google" id="ProtNLM"/>
    </source>
</evidence>
<keyword evidence="3" id="KW-1185">Reference proteome</keyword>
<evidence type="ECO:0000256" key="1">
    <source>
        <dbReference type="SAM" id="SignalP"/>
    </source>
</evidence>
<protein>
    <recommendedName>
        <fullName evidence="4">DUF4398 domain-containing protein</fullName>
    </recommendedName>
</protein>
<dbReference type="EMBL" id="FOHB01000003">
    <property type="protein sequence ID" value="SES10509.1"/>
    <property type="molecule type" value="Genomic_DNA"/>
</dbReference>